<reference evidence="3" key="1">
    <citation type="submission" date="2023-01" db="EMBL/GenBank/DDBJ databases">
        <title>The chitinases involved in constricting ring structure development in the nematode-trapping fungus Drechslerella dactyloides.</title>
        <authorList>
            <person name="Wang R."/>
            <person name="Zhang L."/>
            <person name="Tang P."/>
            <person name="Li S."/>
            <person name="Liang L."/>
        </authorList>
    </citation>
    <scope>NUCLEOTIDE SEQUENCE</scope>
    <source>
        <strain evidence="3">YMF1.00031</strain>
    </source>
</reference>
<dbReference type="SUPFAM" id="SSF50998">
    <property type="entry name" value="Quinoprotein alcohol dehydrogenase-like"/>
    <property type="match status" value="1"/>
</dbReference>
<evidence type="ECO:0000259" key="2">
    <source>
        <dbReference type="Pfam" id="PF00646"/>
    </source>
</evidence>
<dbReference type="InterPro" id="IPR011047">
    <property type="entry name" value="Quinoprotein_ADH-like_sf"/>
</dbReference>
<evidence type="ECO:0000313" key="3">
    <source>
        <dbReference type="EMBL" id="KAJ6258244.1"/>
    </source>
</evidence>
<accession>A0AAD6IUH3</accession>
<name>A0AAD6IUH3_DREDA</name>
<proteinExistence type="predicted"/>
<gene>
    <name evidence="3" type="ORF">Dda_7163</name>
</gene>
<comment type="caution">
    <text evidence="3">The sequence shown here is derived from an EMBL/GenBank/DDBJ whole genome shotgun (WGS) entry which is preliminary data.</text>
</comment>
<evidence type="ECO:0000313" key="4">
    <source>
        <dbReference type="Proteomes" id="UP001221413"/>
    </source>
</evidence>
<feature type="domain" description="F-box" evidence="2">
    <location>
        <begin position="283"/>
        <end position="312"/>
    </location>
</feature>
<organism evidence="3 4">
    <name type="scientific">Drechslerella dactyloides</name>
    <name type="common">Nematode-trapping fungus</name>
    <name type="synonym">Arthrobotrys dactyloides</name>
    <dbReference type="NCBI Taxonomy" id="74499"/>
    <lineage>
        <taxon>Eukaryota</taxon>
        <taxon>Fungi</taxon>
        <taxon>Dikarya</taxon>
        <taxon>Ascomycota</taxon>
        <taxon>Pezizomycotina</taxon>
        <taxon>Orbiliomycetes</taxon>
        <taxon>Orbiliales</taxon>
        <taxon>Orbiliaceae</taxon>
        <taxon>Drechslerella</taxon>
    </lineage>
</organism>
<dbReference type="InterPro" id="IPR001810">
    <property type="entry name" value="F-box_dom"/>
</dbReference>
<dbReference type="Proteomes" id="UP001221413">
    <property type="component" value="Unassembled WGS sequence"/>
</dbReference>
<dbReference type="InterPro" id="IPR036047">
    <property type="entry name" value="F-box-like_dom_sf"/>
</dbReference>
<dbReference type="EMBL" id="JAQGDS010000009">
    <property type="protein sequence ID" value="KAJ6258244.1"/>
    <property type="molecule type" value="Genomic_DNA"/>
</dbReference>
<dbReference type="SUPFAM" id="SSF81383">
    <property type="entry name" value="F-box domain"/>
    <property type="match status" value="1"/>
</dbReference>
<sequence length="964" mass="109322">MPRSTRTRFRARLRRTFRRLALLTPDTVPSPRNWLAWFRDDSPILKPSVIERIKELKVMLDMGLDDENQAVNVAALIAVYETGERPPAMFYQYGEPTQREDLNIDDAFWLEGFKASIYGSAVSPPSSTSPQHAPITIANLESAPNPHLLQEVSALRRLSLTLLSLSLQRTLWLTGGNDTAALPGKQKPPPSLRDFHEQLGSATANGPAAPTPSSSQTADAGGDKPLDLGLPECLDQSPAKRIALASRDNKNKPDRRITRHAAAALAIANDPALAKLRDPFHVLPDNVVREIILSLPNRTIVSLRRVSKYWKANVEYVITEAVVEHRFGERDATKKLREEAKLGWPEFAFRKNTFLDEARADGTPSSVKKFTNAGLWEKVGDRLVWIDESYNLNVQHLSAWDVNERKDSLVALAGNPRGMARNRLLHAVVAEEQRKPAERPKRASKKEKIPEAIVIRWPLRDTLKTRHLRIKVSAIIPYEPTHILLDYVQCPEKNFEYLANDGLPRRRRKLASVNIITGYADWNIHLDDYYPMLPFTFGMFLRHRFTGQMLGYLTHGHKLWSLTTPNPQWGNNPYAGFYRETFLTVRDLRTGAVTMSKPVEEISEILNVATVTPEHFLISPDGKIIVLCANRALYVCNAETCEFIEKVELLWLQHGIVGSRFDLAFSDDGSRLYLTEESGGFDFNILELDCHNHFKPAFIRCYHIPAKTSFTTRTHFNHRLQTQFLATRNPAYPSVSEWRPEMLRFAPLDEVMHGVPRDMWNALWKSKVPYGDQKWNWMGPDHTISQQILDGVLNEQLLYFVGGNPANLTTVASALSLPGVAQLPLQGLSSMQLYAGNTFWEGPTKRGMIFLETPRRDYVMVSKAPVTLPPLSKVQPNAIQDPGDDMGLSAEFRSDGYFYTGPALPKEKGKGKRQSKWDQYNIHERRPWWIGGRMSLNKVMNGERFVMFDLDEVVYCCDFGPLGW</sequence>
<dbReference type="AlphaFoldDB" id="A0AAD6IUH3"/>
<evidence type="ECO:0000256" key="1">
    <source>
        <dbReference type="SAM" id="MobiDB-lite"/>
    </source>
</evidence>
<protein>
    <recommendedName>
        <fullName evidence="2">F-box domain-containing protein</fullName>
    </recommendedName>
</protein>
<dbReference type="Pfam" id="PF00646">
    <property type="entry name" value="F-box"/>
    <property type="match status" value="1"/>
</dbReference>
<feature type="region of interest" description="Disordered" evidence="1">
    <location>
        <begin position="177"/>
        <end position="231"/>
    </location>
</feature>
<keyword evidence="4" id="KW-1185">Reference proteome</keyword>